<dbReference type="PROSITE" id="PS01117">
    <property type="entry name" value="HTH_MARR_1"/>
    <property type="match status" value="1"/>
</dbReference>
<dbReference type="GO" id="GO:0003700">
    <property type="term" value="F:DNA-binding transcription factor activity"/>
    <property type="evidence" value="ECO:0007669"/>
    <property type="project" value="InterPro"/>
</dbReference>
<dbReference type="InterPro" id="IPR000835">
    <property type="entry name" value="HTH_MarR-typ"/>
</dbReference>
<dbReference type="InterPro" id="IPR039422">
    <property type="entry name" value="MarR/SlyA-like"/>
</dbReference>
<evidence type="ECO:0000256" key="1">
    <source>
        <dbReference type="ARBA" id="ARBA00023015"/>
    </source>
</evidence>
<dbReference type="Gene3D" id="1.10.10.10">
    <property type="entry name" value="Winged helix-like DNA-binding domain superfamily/Winged helix DNA-binding domain"/>
    <property type="match status" value="1"/>
</dbReference>
<dbReference type="RefSeq" id="WP_179429643.1">
    <property type="nucleotide sequence ID" value="NZ_JACBZP010000001.1"/>
</dbReference>
<protein>
    <submittedName>
        <fullName evidence="5">DNA-binding MarR family transcriptional regulator</fullName>
    </submittedName>
</protein>
<evidence type="ECO:0000313" key="6">
    <source>
        <dbReference type="Proteomes" id="UP000539111"/>
    </source>
</evidence>
<keyword evidence="2 5" id="KW-0238">DNA-binding</keyword>
<dbReference type="InterPro" id="IPR023187">
    <property type="entry name" value="Tscrpt_reg_MarR-type_CS"/>
</dbReference>
<evidence type="ECO:0000259" key="4">
    <source>
        <dbReference type="PROSITE" id="PS50995"/>
    </source>
</evidence>
<evidence type="ECO:0000256" key="3">
    <source>
        <dbReference type="ARBA" id="ARBA00023163"/>
    </source>
</evidence>
<dbReference type="PANTHER" id="PTHR33164">
    <property type="entry name" value="TRANSCRIPTIONAL REGULATOR, MARR FAMILY"/>
    <property type="match status" value="1"/>
</dbReference>
<keyword evidence="3" id="KW-0804">Transcription</keyword>
<proteinExistence type="predicted"/>
<keyword evidence="1" id="KW-0805">Transcription regulation</keyword>
<dbReference type="GO" id="GO:0006950">
    <property type="term" value="P:response to stress"/>
    <property type="evidence" value="ECO:0007669"/>
    <property type="project" value="TreeGrafter"/>
</dbReference>
<keyword evidence="6" id="KW-1185">Reference proteome</keyword>
<dbReference type="PRINTS" id="PR00598">
    <property type="entry name" value="HTHMARR"/>
</dbReference>
<dbReference type="Proteomes" id="UP000539111">
    <property type="component" value="Unassembled WGS sequence"/>
</dbReference>
<dbReference type="EMBL" id="JACBZP010000001">
    <property type="protein sequence ID" value="NYI69411.1"/>
    <property type="molecule type" value="Genomic_DNA"/>
</dbReference>
<name>A0A7Z0IJG8_9MICO</name>
<accession>A0A7Z0IJG8</accession>
<dbReference type="AlphaFoldDB" id="A0A7Z0IJG8"/>
<reference evidence="5 6" key="1">
    <citation type="submission" date="2020-07" db="EMBL/GenBank/DDBJ databases">
        <title>Sequencing the genomes of 1000 actinobacteria strains.</title>
        <authorList>
            <person name="Klenk H.-P."/>
        </authorList>
    </citation>
    <scope>NUCLEOTIDE SEQUENCE [LARGE SCALE GENOMIC DNA]</scope>
    <source>
        <strain evidence="5 6">DSM 26341</strain>
    </source>
</reference>
<sequence length="177" mass="18549">MSGSSNQPAADAVAGMADEWKHVLPDLDTRPLLVLGRLQRIVARSDASLRPAFAAAGLGAGDFDVLAALRRRDPAGPVPAGDLAEAMLVTPGAATKRVDRLAAAGLVTREASESDRRGRSIALTGRGRTLTDRLMNEHMANEATVIAALDDAEQDQLAGLLARILNHIEADNGQEGI</sequence>
<evidence type="ECO:0000313" key="5">
    <source>
        <dbReference type="EMBL" id="NYI69411.1"/>
    </source>
</evidence>
<dbReference type="PROSITE" id="PS50995">
    <property type="entry name" value="HTH_MARR_2"/>
    <property type="match status" value="1"/>
</dbReference>
<dbReference type="InterPro" id="IPR036388">
    <property type="entry name" value="WH-like_DNA-bd_sf"/>
</dbReference>
<organism evidence="5 6">
    <name type="scientific">Spelaeicoccus albus</name>
    <dbReference type="NCBI Taxonomy" id="1280376"/>
    <lineage>
        <taxon>Bacteria</taxon>
        <taxon>Bacillati</taxon>
        <taxon>Actinomycetota</taxon>
        <taxon>Actinomycetes</taxon>
        <taxon>Micrococcales</taxon>
        <taxon>Brevibacteriaceae</taxon>
        <taxon>Spelaeicoccus</taxon>
    </lineage>
</organism>
<dbReference type="SUPFAM" id="SSF46785">
    <property type="entry name" value="Winged helix' DNA-binding domain"/>
    <property type="match status" value="1"/>
</dbReference>
<feature type="domain" description="HTH marR-type" evidence="4">
    <location>
        <begin position="31"/>
        <end position="166"/>
    </location>
</feature>
<dbReference type="InterPro" id="IPR036390">
    <property type="entry name" value="WH_DNA-bd_sf"/>
</dbReference>
<comment type="caution">
    <text evidence="5">The sequence shown here is derived from an EMBL/GenBank/DDBJ whole genome shotgun (WGS) entry which is preliminary data.</text>
</comment>
<dbReference type="GO" id="GO:0003677">
    <property type="term" value="F:DNA binding"/>
    <property type="evidence" value="ECO:0007669"/>
    <property type="project" value="UniProtKB-KW"/>
</dbReference>
<dbReference type="PANTHER" id="PTHR33164:SF104">
    <property type="entry name" value="TRANSCRIPTIONAL REGULATORY PROTEIN"/>
    <property type="match status" value="1"/>
</dbReference>
<gene>
    <name evidence="5" type="ORF">BJY26_003717</name>
</gene>
<dbReference type="Pfam" id="PF12802">
    <property type="entry name" value="MarR_2"/>
    <property type="match status" value="1"/>
</dbReference>
<dbReference type="SMART" id="SM00347">
    <property type="entry name" value="HTH_MARR"/>
    <property type="match status" value="1"/>
</dbReference>
<evidence type="ECO:0000256" key="2">
    <source>
        <dbReference type="ARBA" id="ARBA00023125"/>
    </source>
</evidence>